<name>A0ABV8A3M5_9DEIO</name>
<dbReference type="PANTHER" id="PTHR10434">
    <property type="entry name" value="1-ACYL-SN-GLYCEROL-3-PHOSPHATE ACYLTRANSFERASE"/>
    <property type="match status" value="1"/>
</dbReference>
<feature type="compositionally biased region" description="Pro residues" evidence="3">
    <location>
        <begin position="193"/>
        <end position="203"/>
    </location>
</feature>
<organism evidence="6 7">
    <name type="scientific">Deinococcus antarcticus</name>
    <dbReference type="NCBI Taxonomy" id="1298767"/>
    <lineage>
        <taxon>Bacteria</taxon>
        <taxon>Thermotogati</taxon>
        <taxon>Deinococcota</taxon>
        <taxon>Deinococci</taxon>
        <taxon>Deinococcales</taxon>
        <taxon>Deinococcaceae</taxon>
        <taxon>Deinococcus</taxon>
    </lineage>
</organism>
<gene>
    <name evidence="6" type="ORF">ACFOPQ_05925</name>
</gene>
<dbReference type="RefSeq" id="WP_380076454.1">
    <property type="nucleotide sequence ID" value="NZ_JBHRZF010000061.1"/>
</dbReference>
<keyword evidence="7" id="KW-1185">Reference proteome</keyword>
<dbReference type="Pfam" id="PF01553">
    <property type="entry name" value="Acyltransferase"/>
    <property type="match status" value="1"/>
</dbReference>
<evidence type="ECO:0000256" key="4">
    <source>
        <dbReference type="SAM" id="SignalP"/>
    </source>
</evidence>
<reference evidence="7" key="1">
    <citation type="journal article" date="2019" name="Int. J. Syst. Evol. Microbiol.">
        <title>The Global Catalogue of Microorganisms (GCM) 10K type strain sequencing project: providing services to taxonomists for standard genome sequencing and annotation.</title>
        <authorList>
            <consortium name="The Broad Institute Genomics Platform"/>
            <consortium name="The Broad Institute Genome Sequencing Center for Infectious Disease"/>
            <person name="Wu L."/>
            <person name="Ma J."/>
        </authorList>
    </citation>
    <scope>NUCLEOTIDE SEQUENCE [LARGE SCALE GENOMIC DNA]</scope>
    <source>
        <strain evidence="7">CCTCC AB 2013263</strain>
    </source>
</reference>
<dbReference type="InterPro" id="IPR002123">
    <property type="entry name" value="Plipid/glycerol_acylTrfase"/>
</dbReference>
<dbReference type="Proteomes" id="UP001595748">
    <property type="component" value="Unassembled WGS sequence"/>
</dbReference>
<evidence type="ECO:0000313" key="7">
    <source>
        <dbReference type="Proteomes" id="UP001595748"/>
    </source>
</evidence>
<evidence type="ECO:0000256" key="1">
    <source>
        <dbReference type="ARBA" id="ARBA00022679"/>
    </source>
</evidence>
<evidence type="ECO:0000256" key="3">
    <source>
        <dbReference type="SAM" id="MobiDB-lite"/>
    </source>
</evidence>
<keyword evidence="1" id="KW-0808">Transferase</keyword>
<keyword evidence="2 6" id="KW-0012">Acyltransferase</keyword>
<feature type="domain" description="Phospholipid/glycerol acyltransferase" evidence="5">
    <location>
        <begin position="38"/>
        <end position="151"/>
    </location>
</feature>
<proteinExistence type="predicted"/>
<feature type="signal peptide" evidence="4">
    <location>
        <begin position="1"/>
        <end position="31"/>
    </location>
</feature>
<protein>
    <submittedName>
        <fullName evidence="6">1-acyl-sn-glycerol-3-phosphate acyltransferase</fullName>
    </submittedName>
</protein>
<sequence length="203" mass="22348">MFPTWQNRPHTLRSRAALVCLRLAGWTPLLAPGPTKFVAAAAPHTSNADFWPGLFWKWATRTPVHFVGKEALFKFPMGLFMRAVGGIPLDRNKAKANFVDAVVDIIHRENEIALIVAPEGTRARAPHWKTGFYYMALEAGVPIGVTVIDWERKRFGVVGYVTPTGDLEADFKQIAALMEGVKGKKPQNQGPVVPRPLNPSPGA</sequence>
<keyword evidence="4" id="KW-0732">Signal</keyword>
<accession>A0ABV8A3M5</accession>
<dbReference type="GO" id="GO:0016746">
    <property type="term" value="F:acyltransferase activity"/>
    <property type="evidence" value="ECO:0007669"/>
    <property type="project" value="UniProtKB-KW"/>
</dbReference>
<feature type="region of interest" description="Disordered" evidence="3">
    <location>
        <begin position="182"/>
        <end position="203"/>
    </location>
</feature>
<evidence type="ECO:0000256" key="2">
    <source>
        <dbReference type="ARBA" id="ARBA00023315"/>
    </source>
</evidence>
<evidence type="ECO:0000259" key="5">
    <source>
        <dbReference type="SMART" id="SM00563"/>
    </source>
</evidence>
<dbReference type="EMBL" id="JBHRZF010000061">
    <property type="protein sequence ID" value="MFC3860302.1"/>
    <property type="molecule type" value="Genomic_DNA"/>
</dbReference>
<dbReference type="SUPFAM" id="SSF69593">
    <property type="entry name" value="Glycerol-3-phosphate (1)-acyltransferase"/>
    <property type="match status" value="1"/>
</dbReference>
<comment type="caution">
    <text evidence="6">The sequence shown here is derived from an EMBL/GenBank/DDBJ whole genome shotgun (WGS) entry which is preliminary data.</text>
</comment>
<evidence type="ECO:0000313" key="6">
    <source>
        <dbReference type="EMBL" id="MFC3860302.1"/>
    </source>
</evidence>
<feature type="chain" id="PRO_5046477312" evidence="4">
    <location>
        <begin position="32"/>
        <end position="203"/>
    </location>
</feature>
<dbReference type="PANTHER" id="PTHR10434:SF9">
    <property type="entry name" value="PHOSPHOLIPID_GLYCEROL ACYLTRANSFERASE DOMAIN-CONTAINING PROTEIN"/>
    <property type="match status" value="1"/>
</dbReference>
<dbReference type="SMART" id="SM00563">
    <property type="entry name" value="PlsC"/>
    <property type="match status" value="1"/>
</dbReference>